<evidence type="ECO:0000256" key="2">
    <source>
        <dbReference type="SAM" id="Phobius"/>
    </source>
</evidence>
<feature type="transmembrane region" description="Helical" evidence="2">
    <location>
        <begin position="254"/>
        <end position="273"/>
    </location>
</feature>
<proteinExistence type="inferred from homology"/>
<accession>A0ABY5VBM2</accession>
<feature type="transmembrane region" description="Helical" evidence="2">
    <location>
        <begin position="143"/>
        <end position="162"/>
    </location>
</feature>
<feature type="transmembrane region" description="Helical" evidence="2">
    <location>
        <begin position="198"/>
        <end position="217"/>
    </location>
</feature>
<gene>
    <name evidence="4" type="ORF">NQ502_11025</name>
</gene>
<sequence>MNRTMNHKSAVLLLVITSILWSFSGIGIKLMSWNGFAIAGLRSLLAASVMLTVVRRPRLPRSPHQIAAVLCYTGLVTLMVTSTKLTTAANAILLQYTAPVYSAVLGYLILKEPVRRKDVITIFMVLSGLVLFLYDGLTGGRMTGNLLALLSGVCYGAMNVFMRKGGNSAPAENVFWGNILTFLLMLPFMGQLEFSPVNTGMILFLGFFQLGLAYVLYTLAIPRVAALKATVITVLEPILSPVWVMIFYGEKPGVLTVAGGAIVLTAICGREILFRKDGDA</sequence>
<feature type="transmembrane region" description="Helical" evidence="2">
    <location>
        <begin position="119"/>
        <end position="137"/>
    </location>
</feature>
<keyword evidence="5" id="KW-1185">Reference proteome</keyword>
<evidence type="ECO:0000313" key="5">
    <source>
        <dbReference type="Proteomes" id="UP001060164"/>
    </source>
</evidence>
<feature type="domain" description="EamA" evidence="3">
    <location>
        <begin position="143"/>
        <end position="268"/>
    </location>
</feature>
<dbReference type="PANTHER" id="PTHR22911:SF79">
    <property type="entry name" value="MOBA-LIKE NTP TRANSFERASE DOMAIN-CONTAINING PROTEIN"/>
    <property type="match status" value="1"/>
</dbReference>
<protein>
    <submittedName>
        <fullName evidence="4">DMT family transporter</fullName>
    </submittedName>
</protein>
<evidence type="ECO:0000259" key="3">
    <source>
        <dbReference type="Pfam" id="PF00892"/>
    </source>
</evidence>
<feature type="transmembrane region" description="Helical" evidence="2">
    <location>
        <begin position="229"/>
        <end position="248"/>
    </location>
</feature>
<keyword evidence="2" id="KW-1133">Transmembrane helix</keyword>
<feature type="domain" description="EamA" evidence="3">
    <location>
        <begin position="9"/>
        <end position="133"/>
    </location>
</feature>
<dbReference type="InterPro" id="IPR000620">
    <property type="entry name" value="EamA_dom"/>
</dbReference>
<dbReference type="EMBL" id="CP102290">
    <property type="protein sequence ID" value="UWP57932.1"/>
    <property type="molecule type" value="Genomic_DNA"/>
</dbReference>
<keyword evidence="2" id="KW-0812">Transmembrane</keyword>
<dbReference type="PANTHER" id="PTHR22911">
    <property type="entry name" value="ACYL-MALONYL CONDENSING ENZYME-RELATED"/>
    <property type="match status" value="1"/>
</dbReference>
<feature type="transmembrane region" description="Helical" evidence="2">
    <location>
        <begin position="66"/>
        <end position="85"/>
    </location>
</feature>
<dbReference type="SUPFAM" id="SSF103481">
    <property type="entry name" value="Multidrug resistance efflux transporter EmrE"/>
    <property type="match status" value="2"/>
</dbReference>
<dbReference type="Pfam" id="PF00892">
    <property type="entry name" value="EamA"/>
    <property type="match status" value="2"/>
</dbReference>
<reference evidence="4" key="1">
    <citation type="journal article" date="2022" name="Cell">
        <title>Design, construction, and in vivo augmentation of a complex gut microbiome.</title>
        <authorList>
            <person name="Cheng A.G."/>
            <person name="Ho P.Y."/>
            <person name="Aranda-Diaz A."/>
            <person name="Jain S."/>
            <person name="Yu F.B."/>
            <person name="Meng X."/>
            <person name="Wang M."/>
            <person name="Iakiviak M."/>
            <person name="Nagashima K."/>
            <person name="Zhao A."/>
            <person name="Murugkar P."/>
            <person name="Patil A."/>
            <person name="Atabakhsh K."/>
            <person name="Weakley A."/>
            <person name="Yan J."/>
            <person name="Brumbaugh A.R."/>
            <person name="Higginbottom S."/>
            <person name="Dimas A."/>
            <person name="Shiver A.L."/>
            <person name="Deutschbauer A."/>
            <person name="Neff N."/>
            <person name="Sonnenburg J.L."/>
            <person name="Huang K.C."/>
            <person name="Fischbach M.A."/>
        </authorList>
    </citation>
    <scope>NUCLEOTIDE SEQUENCE</scope>
    <source>
        <strain evidence="4">DSM 19829</strain>
    </source>
</reference>
<dbReference type="RefSeq" id="WP_028528433.1">
    <property type="nucleotide sequence ID" value="NZ_CABLBR010000011.1"/>
</dbReference>
<dbReference type="InterPro" id="IPR037185">
    <property type="entry name" value="EmrE-like"/>
</dbReference>
<comment type="similarity">
    <text evidence="1">Belongs to the EamA transporter family.</text>
</comment>
<keyword evidence="2" id="KW-0472">Membrane</keyword>
<feature type="transmembrane region" description="Helical" evidence="2">
    <location>
        <begin position="35"/>
        <end position="54"/>
    </location>
</feature>
<feature type="transmembrane region" description="Helical" evidence="2">
    <location>
        <begin position="91"/>
        <end position="110"/>
    </location>
</feature>
<evidence type="ECO:0000256" key="1">
    <source>
        <dbReference type="ARBA" id="ARBA00007362"/>
    </source>
</evidence>
<dbReference type="Proteomes" id="UP001060164">
    <property type="component" value="Chromosome"/>
</dbReference>
<evidence type="ECO:0000313" key="4">
    <source>
        <dbReference type="EMBL" id="UWP57932.1"/>
    </source>
</evidence>
<organism evidence="4 5">
    <name type="scientific">Ruminococcus gauvreauii</name>
    <dbReference type="NCBI Taxonomy" id="438033"/>
    <lineage>
        <taxon>Bacteria</taxon>
        <taxon>Bacillati</taxon>
        <taxon>Bacillota</taxon>
        <taxon>Clostridia</taxon>
        <taxon>Eubacteriales</taxon>
        <taxon>Oscillospiraceae</taxon>
        <taxon>Ruminococcus</taxon>
    </lineage>
</organism>
<feature type="transmembrane region" description="Helical" evidence="2">
    <location>
        <begin position="174"/>
        <end position="192"/>
    </location>
</feature>
<name>A0ABY5VBM2_9FIRM</name>